<dbReference type="KEGG" id="lmat:92513445"/>
<feature type="active site" evidence="1">
    <location>
        <position position="92"/>
    </location>
</feature>
<accession>A0A836H544</accession>
<dbReference type="Pfam" id="PF14822">
    <property type="entry name" value="Vasohibin"/>
    <property type="match status" value="1"/>
</dbReference>
<dbReference type="GeneID" id="92513445"/>
<feature type="region of interest" description="Disordered" evidence="2">
    <location>
        <begin position="548"/>
        <end position="634"/>
    </location>
</feature>
<feature type="active site" evidence="1">
    <location>
        <position position="127"/>
    </location>
</feature>
<feature type="compositionally biased region" description="Basic and acidic residues" evidence="2">
    <location>
        <begin position="215"/>
        <end position="229"/>
    </location>
</feature>
<feature type="region of interest" description="Disordered" evidence="2">
    <location>
        <begin position="215"/>
        <end position="239"/>
    </location>
</feature>
<feature type="compositionally biased region" description="Polar residues" evidence="2">
    <location>
        <begin position="244"/>
        <end position="254"/>
    </location>
</feature>
<evidence type="ECO:0000256" key="1">
    <source>
        <dbReference type="PIRSR" id="PIRSR628131-1"/>
    </source>
</evidence>
<gene>
    <name evidence="3" type="ORF">LSCM1_03390</name>
</gene>
<reference evidence="4" key="1">
    <citation type="journal article" date="2021" name="Microbiol. Resour. Announc.">
        <title>LGAAP: Leishmaniinae Genome Assembly and Annotation Pipeline.</title>
        <authorList>
            <person name="Almutairi H."/>
            <person name="Urbaniak M.D."/>
            <person name="Bates M.D."/>
            <person name="Jariyapan N."/>
            <person name="Kwakye-Nuako G."/>
            <person name="Thomaz-Soccol V."/>
            <person name="Al-Salem W.S."/>
            <person name="Dillon R.J."/>
            <person name="Bates P.A."/>
            <person name="Gatherer D."/>
        </authorList>
    </citation>
    <scope>NUCLEOTIDE SEQUENCE [LARGE SCALE GENOMIC DNA]</scope>
</reference>
<feature type="region of interest" description="Disordered" evidence="2">
    <location>
        <begin position="244"/>
        <end position="263"/>
    </location>
</feature>
<reference evidence="4" key="2">
    <citation type="journal article" date="2021" name="Sci. Data">
        <title>Chromosome-scale genome sequencing, assembly and annotation of six genomes from subfamily Leishmaniinae.</title>
        <authorList>
            <person name="Almutairi H."/>
            <person name="Urbaniak M.D."/>
            <person name="Bates M.D."/>
            <person name="Jariyapan N."/>
            <person name="Kwakye-Nuako G."/>
            <person name="Thomaz Soccol V."/>
            <person name="Al-Salem W.S."/>
            <person name="Dillon R.J."/>
            <person name="Bates P.A."/>
            <person name="Gatherer D."/>
        </authorList>
    </citation>
    <scope>NUCLEOTIDE SEQUENCE [LARGE SCALE GENOMIC DNA]</scope>
</reference>
<feature type="compositionally biased region" description="Low complexity" evidence="2">
    <location>
        <begin position="599"/>
        <end position="613"/>
    </location>
</feature>
<dbReference type="OrthoDB" id="9974232at2759"/>
<dbReference type="PANTHER" id="PTHR15750">
    <property type="entry name" value="VASOHIBIN-1-LIKE ISOFORM X2"/>
    <property type="match status" value="1"/>
</dbReference>
<feature type="compositionally biased region" description="Low complexity" evidence="2">
    <location>
        <begin position="448"/>
        <end position="458"/>
    </location>
</feature>
<dbReference type="PANTHER" id="PTHR15750:SF2">
    <property type="entry name" value="VASOHIBIN"/>
    <property type="match status" value="1"/>
</dbReference>
<evidence type="ECO:0008006" key="5">
    <source>
        <dbReference type="Google" id="ProtNLM"/>
    </source>
</evidence>
<dbReference type="RefSeq" id="XP_067177543.1">
    <property type="nucleotide sequence ID" value="XM_067320933.1"/>
</dbReference>
<comment type="caution">
    <text evidence="3">The sequence shown here is derived from an EMBL/GenBank/DDBJ whole genome shotgun (WGS) entry which is preliminary data.</text>
</comment>
<feature type="compositionally biased region" description="Polar residues" evidence="2">
    <location>
        <begin position="614"/>
        <end position="628"/>
    </location>
</feature>
<dbReference type="Proteomes" id="UP000673552">
    <property type="component" value="Unassembled WGS sequence"/>
</dbReference>
<sequence>MSDRLLVIVEQLSQQNPFYDQEDLPDPPRPSETAIPRGRPSAEQIPFIQQQISILSYNHLPRTFFSLEKHRSLQSILSTAREVLSEALPIRCLEATFVALHYTQTLRDIDRIPLSFKSEANGKFYRHIVLVLRTHSTPALYGALGLSRKPTLMYKPLTYHSLFDVVMDYKREYEALGHELLDIKLGIAITHDEHSRWDPCWRFIALKLDNYRDGANERSPTRPPADHHPATLQTHPRKNVTRMANTSLSSSTGGHTALPPLSLGASHGETSTNFISDGAPSERSERALGDAHSEAAARAYSAHLSLVNTCGSIFSPAEPASTNAPSLTHPLKAASAAAETYAPLAHLLSNYMRLLPVISEQYYRGIASVSNSSRALKLCFMDLDTAERDSSVENQRRLQLIEDMQSPLSAEAKRAAANRKLKPPKERSAVKSANVSGSGRGEDKRRQLSSSGAVSSGKAGRRAPLGLPFSGGAAHGKRVASPAMAHLSRSPRMQPSSAVPDLAYSSASLNPFLSSKSEGIESLSAALANAQRISRRFMHSQRIVVEAQHTGSSASPLGSGDGGTEGYSSPCGASPSTRSEDVFAALPLTPRNADSPEPSSHYGSSLCSASSASNRLFTPSSVNTNTVRSPRWSP</sequence>
<dbReference type="InterPro" id="IPR028131">
    <property type="entry name" value="VASH1"/>
</dbReference>
<name>A0A836H544_9TRYP</name>
<evidence type="ECO:0000256" key="2">
    <source>
        <dbReference type="SAM" id="MobiDB-lite"/>
    </source>
</evidence>
<feature type="active site" evidence="1">
    <location>
        <position position="147"/>
    </location>
</feature>
<evidence type="ECO:0000313" key="4">
    <source>
        <dbReference type="Proteomes" id="UP000673552"/>
    </source>
</evidence>
<keyword evidence="4" id="KW-1185">Reference proteome</keyword>
<dbReference type="EMBL" id="JAFEUZ010000027">
    <property type="protein sequence ID" value="KAG5475278.1"/>
    <property type="molecule type" value="Genomic_DNA"/>
</dbReference>
<protein>
    <recommendedName>
        <fullName evidence="5">Vasohibin</fullName>
    </recommendedName>
</protein>
<dbReference type="GO" id="GO:0005737">
    <property type="term" value="C:cytoplasm"/>
    <property type="evidence" value="ECO:0007669"/>
    <property type="project" value="InterPro"/>
</dbReference>
<evidence type="ECO:0000313" key="3">
    <source>
        <dbReference type="EMBL" id="KAG5475278.1"/>
    </source>
</evidence>
<feature type="region of interest" description="Disordered" evidence="2">
    <location>
        <begin position="18"/>
        <end position="39"/>
    </location>
</feature>
<dbReference type="AlphaFoldDB" id="A0A836H544"/>
<organism evidence="3 4">
    <name type="scientific">Leishmania martiniquensis</name>
    <dbReference type="NCBI Taxonomy" id="1580590"/>
    <lineage>
        <taxon>Eukaryota</taxon>
        <taxon>Discoba</taxon>
        <taxon>Euglenozoa</taxon>
        <taxon>Kinetoplastea</taxon>
        <taxon>Metakinetoplastina</taxon>
        <taxon>Trypanosomatida</taxon>
        <taxon>Trypanosomatidae</taxon>
        <taxon>Leishmaniinae</taxon>
        <taxon>Leishmania</taxon>
    </lineage>
</organism>
<proteinExistence type="predicted"/>
<feature type="region of interest" description="Disordered" evidence="2">
    <location>
        <begin position="403"/>
        <end position="499"/>
    </location>
</feature>